<dbReference type="EMBL" id="CALNXK010000100">
    <property type="protein sequence ID" value="CAH3155154.1"/>
    <property type="molecule type" value="Genomic_DNA"/>
</dbReference>
<accession>A0ABN8Q1E4</accession>
<organism evidence="1 2">
    <name type="scientific">Porites lobata</name>
    <dbReference type="NCBI Taxonomy" id="104759"/>
    <lineage>
        <taxon>Eukaryota</taxon>
        <taxon>Metazoa</taxon>
        <taxon>Cnidaria</taxon>
        <taxon>Anthozoa</taxon>
        <taxon>Hexacorallia</taxon>
        <taxon>Scleractinia</taxon>
        <taxon>Fungiina</taxon>
        <taxon>Poritidae</taxon>
        <taxon>Porites</taxon>
    </lineage>
</organism>
<dbReference type="Proteomes" id="UP001159405">
    <property type="component" value="Unassembled WGS sequence"/>
</dbReference>
<sequence>SVAKINKHNVFGNQPKTMFLCGMLKDEILFIVQKTILCPDVHTIERGGTHVAKKTFPYDVGEFVEFDQADKLCTRLLNLESCAIAISGFLTE</sequence>
<gene>
    <name evidence="1" type="ORF">PLOB_00001213</name>
</gene>
<name>A0ABN8Q1E4_9CNID</name>
<protein>
    <submittedName>
        <fullName evidence="1">Uncharacterized protein</fullName>
    </submittedName>
</protein>
<reference evidence="1 2" key="1">
    <citation type="submission" date="2022-05" db="EMBL/GenBank/DDBJ databases">
        <authorList>
            <consortium name="Genoscope - CEA"/>
            <person name="William W."/>
        </authorList>
    </citation>
    <scope>NUCLEOTIDE SEQUENCE [LARGE SCALE GENOMIC DNA]</scope>
</reference>
<feature type="non-terminal residue" evidence="1">
    <location>
        <position position="92"/>
    </location>
</feature>
<feature type="non-terminal residue" evidence="1">
    <location>
        <position position="1"/>
    </location>
</feature>
<evidence type="ECO:0000313" key="2">
    <source>
        <dbReference type="Proteomes" id="UP001159405"/>
    </source>
</evidence>
<proteinExistence type="predicted"/>
<keyword evidence="2" id="KW-1185">Reference proteome</keyword>
<evidence type="ECO:0000313" key="1">
    <source>
        <dbReference type="EMBL" id="CAH3155154.1"/>
    </source>
</evidence>
<comment type="caution">
    <text evidence="1">The sequence shown here is derived from an EMBL/GenBank/DDBJ whole genome shotgun (WGS) entry which is preliminary data.</text>
</comment>